<dbReference type="Pfam" id="PF25954">
    <property type="entry name" value="Beta-barrel_RND_2"/>
    <property type="match status" value="1"/>
</dbReference>
<dbReference type="PANTHER" id="PTHR30097">
    <property type="entry name" value="CATION EFFLUX SYSTEM PROTEIN CUSB"/>
    <property type="match status" value="1"/>
</dbReference>
<reference evidence="5" key="2">
    <citation type="submission" date="2012-03" db="EMBL/GenBank/DDBJ databases">
        <title>The complete genome sequence of the pioneer microbe on fresh volcanic deposit, Leptospirillum ferrooxidans strain C2-3.</title>
        <authorList>
            <person name="Fujimura R."/>
            <person name="Sato Y."/>
            <person name="Nishizawa T."/>
            <person name="Nanba K."/>
            <person name="Oshima K."/>
            <person name="Hattori M."/>
            <person name="Kamijo T."/>
            <person name="Ohta H."/>
        </authorList>
    </citation>
    <scope>NUCLEOTIDE SEQUENCE [LARGE SCALE GENOMIC DNA]</scope>
    <source>
        <strain evidence="5">C2-3</strain>
    </source>
</reference>
<evidence type="ECO:0000256" key="1">
    <source>
        <dbReference type="ARBA" id="ARBA00022448"/>
    </source>
</evidence>
<organism evidence="4 5">
    <name type="scientific">Leptospirillum ferrooxidans (strain C2-3)</name>
    <dbReference type="NCBI Taxonomy" id="1162668"/>
    <lineage>
        <taxon>Bacteria</taxon>
        <taxon>Pseudomonadati</taxon>
        <taxon>Nitrospirota</taxon>
        <taxon>Nitrospiria</taxon>
        <taxon>Nitrospirales</taxon>
        <taxon>Nitrospiraceae</taxon>
        <taxon>Leptospirillum</taxon>
    </lineage>
</organism>
<feature type="domain" description="CzcB-like barrel-sandwich hybrid" evidence="3">
    <location>
        <begin position="87"/>
        <end position="208"/>
    </location>
</feature>
<dbReference type="HOGENOM" id="CLU_764612_0_0_0"/>
<gene>
    <name evidence="4" type="primary">hlyD</name>
    <name evidence="4" type="ordered locus">LFE_0341</name>
</gene>
<dbReference type="InterPro" id="IPR051909">
    <property type="entry name" value="MFP_Cation_Efflux"/>
</dbReference>
<keyword evidence="1" id="KW-0813">Transport</keyword>
<evidence type="ECO:0000259" key="2">
    <source>
        <dbReference type="Pfam" id="PF25954"/>
    </source>
</evidence>
<dbReference type="PATRIC" id="fig|1162668.3.peg.396"/>
<dbReference type="GO" id="GO:0015679">
    <property type="term" value="P:plasma membrane copper ion transport"/>
    <property type="evidence" value="ECO:0007669"/>
    <property type="project" value="TreeGrafter"/>
</dbReference>
<name>I0ILB4_LEPFC</name>
<dbReference type="Pfam" id="PF25973">
    <property type="entry name" value="BSH_CzcB"/>
    <property type="match status" value="1"/>
</dbReference>
<dbReference type="PANTHER" id="PTHR30097:SF4">
    <property type="entry name" value="SLR6042 PROTEIN"/>
    <property type="match status" value="1"/>
</dbReference>
<evidence type="ECO:0000313" key="5">
    <source>
        <dbReference type="Proteomes" id="UP000007382"/>
    </source>
</evidence>
<dbReference type="SUPFAM" id="SSF111369">
    <property type="entry name" value="HlyD-like secretion proteins"/>
    <property type="match status" value="1"/>
</dbReference>
<dbReference type="AlphaFoldDB" id="I0ILB4"/>
<dbReference type="Proteomes" id="UP000007382">
    <property type="component" value="Chromosome"/>
</dbReference>
<evidence type="ECO:0000259" key="3">
    <source>
        <dbReference type="Pfam" id="PF25973"/>
    </source>
</evidence>
<dbReference type="RefSeq" id="WP_014448556.1">
    <property type="nucleotide sequence ID" value="NC_017094.1"/>
</dbReference>
<dbReference type="eggNOG" id="COG0845">
    <property type="taxonomic scope" value="Bacteria"/>
</dbReference>
<accession>I0ILB4</accession>
<dbReference type="KEGG" id="lfc:LFE_0341"/>
<feature type="domain" description="CusB-like beta-barrel" evidence="2">
    <location>
        <begin position="212"/>
        <end position="286"/>
    </location>
</feature>
<dbReference type="STRING" id="1162668.LFE_0341"/>
<keyword evidence="5" id="KW-1185">Reference proteome</keyword>
<dbReference type="GO" id="GO:0030313">
    <property type="term" value="C:cell envelope"/>
    <property type="evidence" value="ECO:0007669"/>
    <property type="project" value="TreeGrafter"/>
</dbReference>
<dbReference type="EMBL" id="AP012342">
    <property type="protein sequence ID" value="BAM06063.1"/>
    <property type="molecule type" value="Genomic_DNA"/>
</dbReference>
<reference evidence="4 5" key="1">
    <citation type="journal article" date="2012" name="J. Bacteriol.">
        <title>Complete Genome Sequence of Leptospirillum ferrooxidans Strain C2-3, Isolated from a Fresh Volcanic Ash Deposit on the Island of Miyake, Japan.</title>
        <authorList>
            <person name="Fujimura R."/>
            <person name="Sato Y."/>
            <person name="Nishizawa T."/>
            <person name="Oshima K."/>
            <person name="Kim S.-W."/>
            <person name="Hattori M."/>
            <person name="Kamijo T."/>
            <person name="Ohta H."/>
        </authorList>
    </citation>
    <scope>NUCLEOTIDE SEQUENCE [LARGE SCALE GENOMIC DNA]</scope>
    <source>
        <strain evidence="4 5">C2-3</strain>
    </source>
</reference>
<dbReference type="OrthoDB" id="9814304at2"/>
<evidence type="ECO:0000313" key="4">
    <source>
        <dbReference type="EMBL" id="BAM06063.1"/>
    </source>
</evidence>
<dbReference type="GO" id="GO:0060003">
    <property type="term" value="P:copper ion export"/>
    <property type="evidence" value="ECO:0007669"/>
    <property type="project" value="TreeGrafter"/>
</dbReference>
<dbReference type="InterPro" id="IPR058647">
    <property type="entry name" value="BSH_CzcB-like"/>
</dbReference>
<protein>
    <submittedName>
        <fullName evidence="4">Putative secretion protein</fullName>
    </submittedName>
</protein>
<proteinExistence type="predicted"/>
<dbReference type="InterPro" id="IPR058792">
    <property type="entry name" value="Beta-barrel_RND_2"/>
</dbReference>
<dbReference type="Gene3D" id="2.40.30.170">
    <property type="match status" value="1"/>
</dbReference>
<sequence>MSRSETHKTPRNPSGLFSGLLLCATILFVLPGCTKHPKEHPKDAGSQEQQLNTMDFVKTIPIQKGRLSQEVIIPGRITFDPVHYRRVMSRVSALSTISIKAFPGDTVSRGELLAVLRSRQFQTAEAEAVSVLESHRINASGSRDLLSLALSKLKTLGASQKEIDRLIKTHKPSDRYEVRSSIAGTIIKTGEIEGNQVHQGDWLFEISDLSHLWVDAYLYPGQERGIRVGLPVSIRTLHPPFETIPAVITRVFPMADPQTRTIPIRISLSNPKHRFRPDLWVSVQIVPDLPQEGYIVPKEALFQNQAGGLQVLVKRGTGFLRLNVSKMAQNGKEILLEGPFLPNDQIVTAGLLRLRAMIGTKR</sequence>